<dbReference type="PANTHER" id="PTHR33265">
    <property type="entry name" value="AVR9/CF-9 RAPIDLY ELICITED PROTEIN-RELATED"/>
    <property type="match status" value="1"/>
</dbReference>
<name>A0AAV8UCN6_9ROSI</name>
<proteinExistence type="predicted"/>
<dbReference type="AlphaFoldDB" id="A0AAV8UCN6"/>
<dbReference type="InterPro" id="IPR008480">
    <property type="entry name" value="DUF761_pln"/>
</dbReference>
<sequence length="163" mass="19347">MPKRNSDVAHRAWKLLRLALLWARKGGIFKGRLMMELRVPKFLTSLGYSTPRGQFFYGERELSFDKTPIFHFKARRPASKWFNIPCLTPQTDFDYDFDEESLEQIGRKSFLTYGDEEGEYGYEVCEVKTPVDEEGIDLRAEKFIAQFYEQIRLQRQISYLEHQ</sequence>
<dbReference type="PANTHER" id="PTHR33265:SF5">
    <property type="entry name" value="COTTON FIBER PROTEIN"/>
    <property type="match status" value="1"/>
</dbReference>
<protein>
    <submittedName>
        <fullName evidence="1">Uncharacterized protein</fullName>
    </submittedName>
</protein>
<dbReference type="Proteomes" id="UP001159364">
    <property type="component" value="Linkage Group LG08"/>
</dbReference>
<evidence type="ECO:0000313" key="1">
    <source>
        <dbReference type="EMBL" id="KAJ8899087.1"/>
    </source>
</evidence>
<accession>A0AAV8UCN6</accession>
<evidence type="ECO:0000313" key="2">
    <source>
        <dbReference type="Proteomes" id="UP001159364"/>
    </source>
</evidence>
<gene>
    <name evidence="1" type="ORF">K2173_010240</name>
</gene>
<comment type="caution">
    <text evidence="1">The sequence shown here is derived from an EMBL/GenBank/DDBJ whole genome shotgun (WGS) entry which is preliminary data.</text>
</comment>
<reference evidence="1 2" key="1">
    <citation type="submission" date="2021-09" db="EMBL/GenBank/DDBJ databases">
        <title>Genomic insights and catalytic innovation underlie evolution of tropane alkaloids biosynthesis.</title>
        <authorList>
            <person name="Wang Y.-J."/>
            <person name="Tian T."/>
            <person name="Huang J.-P."/>
            <person name="Huang S.-X."/>
        </authorList>
    </citation>
    <scope>NUCLEOTIDE SEQUENCE [LARGE SCALE GENOMIC DNA]</scope>
    <source>
        <strain evidence="1">KIB-2018</strain>
        <tissue evidence="1">Leaf</tissue>
    </source>
</reference>
<organism evidence="1 2">
    <name type="scientific">Erythroxylum novogranatense</name>
    <dbReference type="NCBI Taxonomy" id="1862640"/>
    <lineage>
        <taxon>Eukaryota</taxon>
        <taxon>Viridiplantae</taxon>
        <taxon>Streptophyta</taxon>
        <taxon>Embryophyta</taxon>
        <taxon>Tracheophyta</taxon>
        <taxon>Spermatophyta</taxon>
        <taxon>Magnoliopsida</taxon>
        <taxon>eudicotyledons</taxon>
        <taxon>Gunneridae</taxon>
        <taxon>Pentapetalae</taxon>
        <taxon>rosids</taxon>
        <taxon>fabids</taxon>
        <taxon>Malpighiales</taxon>
        <taxon>Erythroxylaceae</taxon>
        <taxon>Erythroxylum</taxon>
    </lineage>
</organism>
<dbReference type="Pfam" id="PF05553">
    <property type="entry name" value="DUF761"/>
    <property type="match status" value="1"/>
</dbReference>
<dbReference type="EMBL" id="JAIWQS010000008">
    <property type="protein sequence ID" value="KAJ8899087.1"/>
    <property type="molecule type" value="Genomic_DNA"/>
</dbReference>
<keyword evidence="2" id="KW-1185">Reference proteome</keyword>